<evidence type="ECO:0000313" key="3">
    <source>
        <dbReference type="EMBL" id="WWC69782.1"/>
    </source>
</evidence>
<dbReference type="Gene3D" id="2.40.50.140">
    <property type="entry name" value="Nucleic acid-binding proteins"/>
    <property type="match status" value="1"/>
</dbReference>
<reference evidence="2" key="1">
    <citation type="submission" date="2013-07" db="EMBL/GenBank/DDBJ databases">
        <title>The Genome Sequence of Cryptococcus pinus CBS10737.</title>
        <authorList>
            <consortium name="The Broad Institute Genome Sequencing Platform"/>
            <person name="Cuomo C."/>
            <person name="Litvintseva A."/>
            <person name="Chen Y."/>
            <person name="Heitman J."/>
            <person name="Sun S."/>
            <person name="Springer D."/>
            <person name="Dromer F."/>
            <person name="Young S.K."/>
            <person name="Zeng Q."/>
            <person name="Gargeya S."/>
            <person name="Fitzgerald M."/>
            <person name="Abouelleil A."/>
            <person name="Alvarado L."/>
            <person name="Berlin A.M."/>
            <person name="Chapman S.B."/>
            <person name="Dewar J."/>
            <person name="Goldberg J."/>
            <person name="Griggs A."/>
            <person name="Gujja S."/>
            <person name="Hansen M."/>
            <person name="Howarth C."/>
            <person name="Imamovic A."/>
            <person name="Larimer J."/>
            <person name="McCowan C."/>
            <person name="Murphy C."/>
            <person name="Pearson M."/>
            <person name="Priest M."/>
            <person name="Roberts A."/>
            <person name="Saif S."/>
            <person name="Shea T."/>
            <person name="Sykes S."/>
            <person name="Wortman J."/>
            <person name="Nusbaum C."/>
            <person name="Birren B."/>
        </authorList>
    </citation>
    <scope>NUCLEOTIDE SEQUENCE [LARGE SCALE GENOMIC DNA]</scope>
    <source>
        <strain evidence="2">CBS 10737</strain>
    </source>
</reference>
<dbReference type="OrthoDB" id="77828at2759"/>
<evidence type="ECO:0000313" key="2">
    <source>
        <dbReference type="EMBL" id="OCF51990.1"/>
    </source>
</evidence>
<accession>A0A1B9I8Z0</accession>
<gene>
    <name evidence="2" type="ORF">I206_01274</name>
    <name evidence="3" type="ORF">I206_103725</name>
</gene>
<feature type="region of interest" description="Disordered" evidence="1">
    <location>
        <begin position="389"/>
        <end position="424"/>
    </location>
</feature>
<dbReference type="RefSeq" id="XP_019013209.1">
    <property type="nucleotide sequence ID" value="XM_019153048.1"/>
</dbReference>
<organism evidence="2">
    <name type="scientific">Kwoniella pini CBS 10737</name>
    <dbReference type="NCBI Taxonomy" id="1296096"/>
    <lineage>
        <taxon>Eukaryota</taxon>
        <taxon>Fungi</taxon>
        <taxon>Dikarya</taxon>
        <taxon>Basidiomycota</taxon>
        <taxon>Agaricomycotina</taxon>
        <taxon>Tremellomycetes</taxon>
        <taxon>Tremellales</taxon>
        <taxon>Cryptococcaceae</taxon>
        <taxon>Kwoniella</taxon>
    </lineage>
</organism>
<dbReference type="InterPro" id="IPR012340">
    <property type="entry name" value="NA-bd_OB-fold"/>
</dbReference>
<dbReference type="STRING" id="1296096.A0A1B9I8Z0"/>
<dbReference type="AlphaFoldDB" id="A0A1B9I8Z0"/>
<feature type="compositionally biased region" description="Polar residues" evidence="1">
    <location>
        <begin position="404"/>
        <end position="424"/>
    </location>
</feature>
<reference evidence="3" key="4">
    <citation type="submission" date="2024-02" db="EMBL/GenBank/DDBJ databases">
        <title>Comparative genomics of Cryptococcus and Kwoniella reveals pathogenesis evolution and contrasting modes of karyotype evolution via chromosome fusion or intercentromeric recombination.</title>
        <authorList>
            <person name="Coelho M.A."/>
            <person name="David-Palma M."/>
            <person name="Shea T."/>
            <person name="Bowers K."/>
            <person name="McGinley-Smith S."/>
            <person name="Mohammad A.W."/>
            <person name="Gnirke A."/>
            <person name="Yurkov A.M."/>
            <person name="Nowrousian M."/>
            <person name="Sun S."/>
            <person name="Cuomo C.A."/>
            <person name="Heitman J."/>
        </authorList>
    </citation>
    <scope>NUCLEOTIDE SEQUENCE</scope>
    <source>
        <strain evidence="3">CBS 10737</strain>
    </source>
</reference>
<reference evidence="2" key="3">
    <citation type="submission" date="2016-07" db="EMBL/GenBank/DDBJ databases">
        <title>Evolution of pathogenesis and genome organization in the Tremellales.</title>
        <authorList>
            <person name="Cuomo C."/>
            <person name="Litvintseva A."/>
            <person name="Heitman J."/>
            <person name="Chen Y."/>
            <person name="Sun S."/>
            <person name="Springer D."/>
            <person name="Dromer F."/>
            <person name="Young S."/>
            <person name="Zeng Q."/>
            <person name="Chapman S."/>
            <person name="Gujja S."/>
            <person name="Saif S."/>
            <person name="Birren B."/>
        </authorList>
    </citation>
    <scope>NUCLEOTIDE SEQUENCE</scope>
    <source>
        <strain evidence="2">CBS 10737</strain>
    </source>
</reference>
<evidence type="ECO:0000256" key="1">
    <source>
        <dbReference type="SAM" id="MobiDB-lite"/>
    </source>
</evidence>
<evidence type="ECO:0008006" key="5">
    <source>
        <dbReference type="Google" id="ProtNLM"/>
    </source>
</evidence>
<dbReference type="Proteomes" id="UP000094020">
    <property type="component" value="Chromosome 4"/>
</dbReference>
<evidence type="ECO:0000313" key="4">
    <source>
        <dbReference type="Proteomes" id="UP000094020"/>
    </source>
</evidence>
<dbReference type="EMBL" id="CP144522">
    <property type="protein sequence ID" value="WWC69782.1"/>
    <property type="molecule type" value="Genomic_DNA"/>
</dbReference>
<proteinExistence type="predicted"/>
<dbReference type="GeneID" id="30169643"/>
<protein>
    <recommendedName>
        <fullName evidence="5">CST complex subunit Stn1 N-terminal domain-containing protein</fullName>
    </recommendedName>
</protein>
<keyword evidence="4" id="KW-1185">Reference proteome</keyword>
<reference evidence="3" key="2">
    <citation type="submission" date="2013-07" db="EMBL/GenBank/DDBJ databases">
        <authorList>
            <consortium name="The Broad Institute Genome Sequencing Platform"/>
            <person name="Cuomo C."/>
            <person name="Litvintseva A."/>
            <person name="Chen Y."/>
            <person name="Heitman J."/>
            <person name="Sun S."/>
            <person name="Springer D."/>
            <person name="Dromer F."/>
            <person name="Young S.K."/>
            <person name="Zeng Q."/>
            <person name="Gargeya S."/>
            <person name="Fitzgerald M."/>
            <person name="Abouelleil A."/>
            <person name="Alvarado L."/>
            <person name="Berlin A.M."/>
            <person name="Chapman S.B."/>
            <person name="Dewar J."/>
            <person name="Goldberg J."/>
            <person name="Griggs A."/>
            <person name="Gujja S."/>
            <person name="Hansen M."/>
            <person name="Howarth C."/>
            <person name="Imamovic A."/>
            <person name="Larimer J."/>
            <person name="McCowan C."/>
            <person name="Murphy C."/>
            <person name="Pearson M."/>
            <person name="Priest M."/>
            <person name="Roberts A."/>
            <person name="Saif S."/>
            <person name="Shea T."/>
            <person name="Sykes S."/>
            <person name="Wortman J."/>
            <person name="Nusbaum C."/>
            <person name="Birren B."/>
        </authorList>
    </citation>
    <scope>NUCLEOTIDE SEQUENCE</scope>
    <source>
        <strain evidence="3">CBS 10737</strain>
    </source>
</reference>
<dbReference type="EMBL" id="KI894008">
    <property type="protein sequence ID" value="OCF51990.1"/>
    <property type="molecule type" value="Genomic_DNA"/>
</dbReference>
<name>A0A1B9I8Z0_9TREE</name>
<sequence>MNNYITSEQGARLKLSISSNYAPTSNFALDHLPPLPSLIGWSHRPQAIAKCFISDIYRMQALVNLGTEGMQYASRDVFLLNQFPCKMIEIVAWVCGVDHKDTSMTVTLDDGDGQYVLPTLLRLHPTTSSSNAHVFDPTLCKPAAQTFPSASERRLAKRKATEELLAFERSQKMKWAPIRQYTRKDIRTGDTVRIVGKIDEWMRRKADGSSEWVRQVVVDENAGGSICVVDPDEQYTHTAEVHNLHQTIYSRHFTLPRLNVANQGPTITPSKNGSKYIIDPNVSDSFGMTLTSEAPSELSMIDAEPELRDPNKLRSSQLTDRTFRQYMLDYMTQETIKSVLKLTEISQMTLNKELEILFPEHRQARLPFGKNTRSRTSLGVFQPSTRVNSAVEINRNKNPRGLPTTPTQRSFDSKRSNSSCSSGLKSREWKSSLKAFMPSTISENERLQTLARLVVENEVRKEERRRRRRMREGKATRKDLDIELDRKEGKIQNELCEKEILKKMDRLVNWAIRAISEEGSLVQITLSRNGINEYGYLPLPCQLLFTLCIPHLKREKELRKNTIRRKSDPKSNNGMTIDELTDTFKSWGIEGRWERLGDWIVEDAVEWGLSKGYLKKEGNGYWLNDDYDDFYE</sequence>
<dbReference type="KEGG" id="kpin:30169643"/>